<dbReference type="FunFam" id="3.30.559.30:FF:000002">
    <property type="entry name" value="Nonribosomal peptide synthase Pes1"/>
    <property type="match status" value="1"/>
</dbReference>
<dbReference type="GO" id="GO:0016874">
    <property type="term" value="F:ligase activity"/>
    <property type="evidence" value="ECO:0007669"/>
    <property type="project" value="UniProtKB-KW"/>
</dbReference>
<dbReference type="EMBL" id="LAYC01000002">
    <property type="protein sequence ID" value="KYK56520.1"/>
    <property type="molecule type" value="Genomic_DNA"/>
</dbReference>
<dbReference type="Gene3D" id="3.30.300.30">
    <property type="match status" value="2"/>
</dbReference>
<evidence type="ECO:0000256" key="1">
    <source>
        <dbReference type="ARBA" id="ARBA00005179"/>
    </source>
</evidence>
<keyword evidence="2" id="KW-0596">Phosphopantetheine</keyword>
<reference evidence="8 9" key="1">
    <citation type="journal article" date="2016" name="Sci. Rep.">
        <title>Insights into Adaptations to a Near-Obligate Nematode Endoparasitic Lifestyle from the Finished Genome of Drechmeria coniospora.</title>
        <authorList>
            <person name="Zhang L."/>
            <person name="Zhou Z."/>
            <person name="Guo Q."/>
            <person name="Fokkens L."/>
            <person name="Miskei M."/>
            <person name="Pocsi I."/>
            <person name="Zhang W."/>
            <person name="Chen M."/>
            <person name="Wang L."/>
            <person name="Sun Y."/>
            <person name="Donzelli B.G."/>
            <person name="Gibson D.M."/>
            <person name="Nelson D.R."/>
            <person name="Luo J.G."/>
            <person name="Rep M."/>
            <person name="Liu H."/>
            <person name="Yang S."/>
            <person name="Wang J."/>
            <person name="Krasnoff S.B."/>
            <person name="Xu Y."/>
            <person name="Molnar I."/>
            <person name="Lin M."/>
        </authorList>
    </citation>
    <scope>NUCLEOTIDE SEQUENCE [LARGE SCALE GENOMIC DNA]</scope>
    <source>
        <strain evidence="8 9">ARSEF 6962</strain>
    </source>
</reference>
<dbReference type="FunFam" id="1.10.1200.10:FF:000005">
    <property type="entry name" value="Nonribosomal peptide synthetase 1"/>
    <property type="match status" value="1"/>
</dbReference>
<dbReference type="PANTHER" id="PTHR45527">
    <property type="entry name" value="NONRIBOSOMAL PEPTIDE SYNTHETASE"/>
    <property type="match status" value="1"/>
</dbReference>
<evidence type="ECO:0000256" key="2">
    <source>
        <dbReference type="ARBA" id="ARBA00022450"/>
    </source>
</evidence>
<dbReference type="PROSITE" id="PS50075">
    <property type="entry name" value="CARRIER"/>
    <property type="match status" value="2"/>
</dbReference>
<feature type="domain" description="Carrier" evidence="7">
    <location>
        <begin position="1428"/>
        <end position="1504"/>
    </location>
</feature>
<dbReference type="NCBIfam" id="TIGR01733">
    <property type="entry name" value="AA-adenyl-dom"/>
    <property type="match status" value="1"/>
</dbReference>
<evidence type="ECO:0000256" key="4">
    <source>
        <dbReference type="ARBA" id="ARBA00022598"/>
    </source>
</evidence>
<dbReference type="Gene3D" id="3.40.50.12780">
    <property type="entry name" value="N-terminal domain of ligase-like"/>
    <property type="match status" value="3"/>
</dbReference>
<dbReference type="Gene3D" id="3.30.559.30">
    <property type="entry name" value="Nonribosomal peptide synthetase, condensation domain"/>
    <property type="match status" value="4"/>
</dbReference>
<dbReference type="GO" id="GO:0044550">
    <property type="term" value="P:secondary metabolite biosynthetic process"/>
    <property type="evidence" value="ECO:0007669"/>
    <property type="project" value="TreeGrafter"/>
</dbReference>
<feature type="domain" description="Carrier" evidence="7">
    <location>
        <begin position="3200"/>
        <end position="3273"/>
    </location>
</feature>
<dbReference type="Pfam" id="PF00501">
    <property type="entry name" value="AMP-binding"/>
    <property type="match status" value="3"/>
</dbReference>
<dbReference type="InterPro" id="IPR020845">
    <property type="entry name" value="AMP-binding_CS"/>
</dbReference>
<dbReference type="STRING" id="98403.A0A151GHG4"/>
<dbReference type="Gene3D" id="3.30.559.10">
    <property type="entry name" value="Chloramphenicol acetyltransferase-like domain"/>
    <property type="match status" value="3"/>
</dbReference>
<keyword evidence="3" id="KW-0597">Phosphoprotein</keyword>
<dbReference type="FunFam" id="3.30.559.30:FF:000003">
    <property type="entry name" value="Nonribosomal peptide synthase SidD"/>
    <property type="match status" value="1"/>
</dbReference>
<proteinExistence type="inferred from homology"/>
<dbReference type="CDD" id="cd05918">
    <property type="entry name" value="A_NRPS_SidN3_like"/>
    <property type="match status" value="2"/>
</dbReference>
<dbReference type="InterPro" id="IPR000873">
    <property type="entry name" value="AMP-dep_synth/lig_dom"/>
</dbReference>
<gene>
    <name evidence="8" type="ORF">DCS_03520</name>
</gene>
<dbReference type="Pfam" id="PF00550">
    <property type="entry name" value="PP-binding"/>
    <property type="match status" value="2"/>
</dbReference>
<dbReference type="CDD" id="cd19534">
    <property type="entry name" value="E_NRPS"/>
    <property type="match status" value="1"/>
</dbReference>
<dbReference type="CDD" id="cd19542">
    <property type="entry name" value="CT_NRPS-like"/>
    <property type="match status" value="1"/>
</dbReference>
<dbReference type="InterPro" id="IPR010071">
    <property type="entry name" value="AA_adenyl_dom"/>
</dbReference>
<dbReference type="CDD" id="cd19545">
    <property type="entry name" value="FUM14_C_NRPS-like"/>
    <property type="match status" value="1"/>
</dbReference>
<dbReference type="Pfam" id="PF00668">
    <property type="entry name" value="Condensation"/>
    <property type="match status" value="3"/>
</dbReference>
<keyword evidence="4" id="KW-0436">Ligase</keyword>
<dbReference type="InterPro" id="IPR042099">
    <property type="entry name" value="ANL_N_sf"/>
</dbReference>
<evidence type="ECO:0000256" key="5">
    <source>
        <dbReference type="ARBA" id="ARBA00029454"/>
    </source>
</evidence>
<sequence>MRYQLPQATEGSLVQSEGATVAAHEDWSLSAPESIEACVHSLVKRTSYILPSAQAVCSWDLEDGLTYRELDQLSSRLAYQLAGESVKLGAKVVVCFENTWLAPVAMLALMKIGAVSVGVDVTRPEAELRLITTQADAPIILTSPACEPLARNLHYTEKVILLSRETLSSNVTRRGRELPVVTPSDAVCLHFGTNTSSAAAKDEVSIAHRSFGTAITYQQLALGLNETSRLLASEPISSLAGFYSVFACLMSGACLCIPAQNSSSDSSIEALRANCVAVTPDFAHTLDVFKLSRLIQLRQIGLARGDGVSSAASLVAQSAAAGIKNGHLNGHANGHAKGHAGDGIPSHFEPEIKIECGSDGPDDAPWESLESSTATIVTDVQDNGHIYVQEKDKINIHYEPIELSDPSDASVTTTQETSSLEDRDIGEPAVAPFSLLGASVDKDDVRSQVARLCRVKESAVVDIMPCTSLQQGLLALTTKRPGDYVAKNILEVAPTVDSETFRRTWDRVVARNPILRTRIVSLPAHGIVQVVLDEDASWTVGETLEEIEKDELIMGLGTRLTRFGLCGGSTGPRQFVWEIHHALYDGWTLPLFLAEAENLYFNEPTQPLAPMNGFIKYILDREPAVEKAYWQRCFANFQGPHFPTPRTAYDPRPDCQMNISMSDLAWGSHDFTPATILRAAWAIALANGSGSNEAVFGATVTGRQAPVPGIELMAGPTIATVPVRVVLDWQTNFDQLLDTVQLQATEMIPYEQTGLQKMARFSDEAAVGCQFQSLLVVQPAEKGEDSTSVARSFLTESAESRHDTQWKDFATYPIVIECQLDTSAAQFRIAFDSSIIGQQQMERVAQSFQDTLRQLSDSKLGKQSLRTLADDGLDRIWALNAVLPPATEGRVHDLIGQWVKETPEAVAVCAWDGEWSYEEVDRLSTKLALHLVGKGVAGTRIPLLFEKSKWMPIAAVAVMKAGAASISVDTKQPPERLQTILAQADSPIVLSSVQNKNLASQLGGKFDEVILVGPEQAWPSSEGAELPSVSPSQALYIVFTSGSTGVPKGAINTHRGFCSAITYQQEVLGFSNTTRVFDFASYAFDASWCNLLHALTAGGCLCIPSATERDNDLPGCIERYNVTSVDLTPSVARIVGKHALSRLSTLILGGEAVIKGDAYLAGDKTQIINVYGPAECTPTATLSEITPENIGIGRGAGACTWVVDPETGALSRFGATGELWLEGPLVGDGYVNDPEKTAAAFIEDPAWLVQGIPERLGRAAVPGRRGRLYRTGDLVRYQEDGTLIFSGRKDTQVKIRGQRVELGEVEQHVINELAQGLASNGIAETDATVVAETITPKGSNSAALVAFVHLDSTESEEAHTASVQKISEGLIDRLSEKVPVYMVPSSVIPVFQLPMMTTGKTDRKQLRAIGESVYLQYKDTVDKNEPTETLNDVETILQQVWMSVLNLTAHEASVNKAFTRLGGDSITAMQVVSQCKLHNIAFTVTDILQAKTIRQLAIRCRVVSRYNSMGDSSQNSEDEDEVLQPFDVSPIQQLYFDAYPEGLDHFNQTFVFELSKRIEPELFHGALKAVVKRHAMLRARYNRDADSGRWTQTVVEEDAEQSFIFTNNVAKDRQEIGKAAHERQLSLDIRNGPVFACDLFQLADSPQVIVLSAHHLVIDLVSWRIVWGDIEDYVAHGKLLGEPTTSFRSWCRRQARVATNMSPMSVLPYSISEPNLDFWGLPLSENNFTDLTVFTELFNKDISDALFGDSNDSLHTEPIDIIVGSMMHAFLQCFPERDVPLIWMEGHGREQSDELPLDVSGTVGWFTTIHPRKTPITMDSSVVDAIMMAKDMRRKIPGKGQPYFACRYHSESGREAFQGHDVAEMMLNFTGRYQQLEAEEGLFKRPDHLRDVEREISEVSASAKRYTLIEISADVEEGLLGVSFTIHKKMKHQDRLRQWSKVFSQTLATATSDLIRLPKSFTLTDLPLLPLSYSGLSTMLERQLPNIGISTQDIVDIYPCSPLQEGILLSSQKEMASYATFSVWSCVPHETSSAEISPSRMEAAWKIVAARHTILHTVFTLHPEGNGFIQIVLANPKFQVFQMTTEAENPAIALSALPRPAFAPNEPEHAFTICRSTTSHEVACRLDANHTLIDATSMSTLVPEIITAYYNEEMAPAAQFVDMIRYIGSIPRAQRIASWTKLLDGVQPCEFPVPYQNLEDATEGHGDVSIPASAIEGVGSFCKNLGITRSVFCQVAWSMVLGYFTGQKEACFGYLASGRDSPLDRIFSIVGPLANLLISRVDLRLPVNQVFETASETSIQHLSIQHASLAEIQHHLGLSGRRLFNTALSTREPDKLKGDTKKGFTFETYNGEDPHEYDLGLSANLIDSENMDVVLEFSASVGPQLAHEAAAVLTKAIQYLLATSTDEAALSSSQESLSDGFFKHLVGVDEDSAKTFWTNQLSQVEGSHYPPIKAVGFQPRPDSQVKLQMSDLEWASREGYSATTVVRAAWSLLTSRLLGSNEALFGATVRGSHSMVPIRVSLKAQASVTELLQSIQLQADNMAPFERTGIQHIRSLSEDAALACDFKSVLHVANKKNAESEADQDPTETLQNALMVSILPRADSADVSIRFDSSVVGEQQVARMGHQLEHVLRQLLNTSLDERKVKDLAMVGPKDLAQIWSWNAVVPAPVEACVHDLIVQRAVEQPLAVAVEGWDGSLTYSRLDELSNNLAHRLVKLGVGPGSIVPLYFEKSVWMPVAVLGVMKAGAASVAADVSTQPEERLRTIAAQVQAKVCLSSVANQDLVRRLGIDEVVIVGPEEFEPRAAEESTAQLPEVSPASLLYLIFTSGSTGTPKGAMVSHRNFSAAIAYQREALGYRQGSRVLDFSSYAFDVLWSNLLNSLTVGATICIPSSEERQNDVTGTLSKYNVTLADFTPSIARHTTGLSNLTTLVLGGEVVLSTDRSLAGADAQVYSAYGPAECTPTATILDLSDVSEGGLGRAAGLCSWIVEPDNFGALAPIGAVGELVLEGPLVGDGYLGDPERTAAAFIHDPAWLSRGDSGRHGKVYRTGDLVQYREDGSLVFVGRKDTQVKIRGQRVELEEVEHGVKGALEVSSSSYANEVVAEAIKPKATDSTVLAAFVSLGDTTDDHDVAVKNATSGISDRLSQILPPYMVPAIYIPVQRMPRMPTGKVDRRALRSIGAALTTKDMAALNRVDGERRPPQTDTQRLIQGIWAEILKVEPDSISIDDSFFRIGGDSIGAMRVVGLARQKDLELTVRDIFRNPILSDLAALDP</sequence>
<dbReference type="InterPro" id="IPR036736">
    <property type="entry name" value="ACP-like_sf"/>
</dbReference>
<dbReference type="GO" id="GO:0043041">
    <property type="term" value="P:amino acid activation for nonribosomal peptide biosynthetic process"/>
    <property type="evidence" value="ECO:0007669"/>
    <property type="project" value="TreeGrafter"/>
</dbReference>
<dbReference type="SUPFAM" id="SSF52777">
    <property type="entry name" value="CoA-dependent acyltransferases"/>
    <property type="match status" value="7"/>
</dbReference>
<dbReference type="PANTHER" id="PTHR45527:SF1">
    <property type="entry name" value="FATTY ACID SYNTHASE"/>
    <property type="match status" value="1"/>
</dbReference>
<dbReference type="InterPro" id="IPR006162">
    <property type="entry name" value="Ppantetheine_attach_site"/>
</dbReference>
<dbReference type="InterPro" id="IPR023213">
    <property type="entry name" value="CAT-like_dom_sf"/>
</dbReference>
<dbReference type="InterPro" id="IPR045851">
    <property type="entry name" value="AMP-bd_C_sf"/>
</dbReference>
<dbReference type="InParanoid" id="A0A151GHG4"/>
<comment type="similarity">
    <text evidence="5">Belongs to the NRP synthetase family.</text>
</comment>
<comment type="caution">
    <text evidence="8">The sequence shown here is derived from an EMBL/GenBank/DDBJ whole genome shotgun (WGS) entry which is preliminary data.</text>
</comment>
<keyword evidence="9" id="KW-1185">Reference proteome</keyword>
<feature type="region of interest" description="Disordered" evidence="6">
    <location>
        <begin position="404"/>
        <end position="424"/>
    </location>
</feature>
<dbReference type="PROSITE" id="PS00455">
    <property type="entry name" value="AMP_BINDING"/>
    <property type="match status" value="2"/>
</dbReference>
<dbReference type="GO" id="GO:0005737">
    <property type="term" value="C:cytoplasm"/>
    <property type="evidence" value="ECO:0007669"/>
    <property type="project" value="TreeGrafter"/>
</dbReference>
<name>A0A151GHG4_DRECN</name>
<dbReference type="GeneID" id="63716163"/>
<dbReference type="PROSITE" id="PS00012">
    <property type="entry name" value="PHOSPHOPANTETHEINE"/>
    <property type="match status" value="1"/>
</dbReference>
<evidence type="ECO:0000313" key="9">
    <source>
        <dbReference type="Proteomes" id="UP000076580"/>
    </source>
</evidence>
<comment type="pathway">
    <text evidence="1">Secondary metabolite biosynthesis.</text>
</comment>
<evidence type="ECO:0000256" key="6">
    <source>
        <dbReference type="SAM" id="MobiDB-lite"/>
    </source>
</evidence>
<dbReference type="InterPro" id="IPR001242">
    <property type="entry name" value="Condensation_dom"/>
</dbReference>
<feature type="compositionally biased region" description="Polar residues" evidence="6">
    <location>
        <begin position="407"/>
        <end position="418"/>
    </location>
</feature>
<organism evidence="8 9">
    <name type="scientific">Drechmeria coniospora</name>
    <name type="common">Nematophagous fungus</name>
    <name type="synonym">Meria coniospora</name>
    <dbReference type="NCBI Taxonomy" id="98403"/>
    <lineage>
        <taxon>Eukaryota</taxon>
        <taxon>Fungi</taxon>
        <taxon>Dikarya</taxon>
        <taxon>Ascomycota</taxon>
        <taxon>Pezizomycotina</taxon>
        <taxon>Sordariomycetes</taxon>
        <taxon>Hypocreomycetidae</taxon>
        <taxon>Hypocreales</taxon>
        <taxon>Ophiocordycipitaceae</taxon>
        <taxon>Drechmeria</taxon>
    </lineage>
</organism>
<dbReference type="Gene3D" id="1.10.1200.10">
    <property type="entry name" value="ACP-like"/>
    <property type="match status" value="2"/>
</dbReference>
<dbReference type="SUPFAM" id="SSF56801">
    <property type="entry name" value="Acetyl-CoA synthetase-like"/>
    <property type="match status" value="3"/>
</dbReference>
<protein>
    <submittedName>
        <fullName evidence="8">Non-ribosomal peptide synthetase</fullName>
    </submittedName>
</protein>
<dbReference type="FunFam" id="3.30.559.10:FF:000016">
    <property type="entry name" value="Nonribosomal peptide synthase Pes1"/>
    <property type="match status" value="1"/>
</dbReference>
<evidence type="ECO:0000313" key="8">
    <source>
        <dbReference type="EMBL" id="KYK56520.1"/>
    </source>
</evidence>
<dbReference type="GO" id="GO:0031177">
    <property type="term" value="F:phosphopantetheine binding"/>
    <property type="evidence" value="ECO:0007669"/>
    <property type="project" value="TreeGrafter"/>
</dbReference>
<accession>A0A151GHG4</accession>
<evidence type="ECO:0000256" key="3">
    <source>
        <dbReference type="ARBA" id="ARBA00022553"/>
    </source>
</evidence>
<dbReference type="SUPFAM" id="SSF47336">
    <property type="entry name" value="ACP-like"/>
    <property type="match status" value="2"/>
</dbReference>
<dbReference type="RefSeq" id="XP_040655872.1">
    <property type="nucleotide sequence ID" value="XM_040800839.1"/>
</dbReference>
<dbReference type="InterPro" id="IPR009081">
    <property type="entry name" value="PP-bd_ACP"/>
</dbReference>
<dbReference type="Proteomes" id="UP000076580">
    <property type="component" value="Chromosome 02"/>
</dbReference>
<evidence type="ECO:0000259" key="7">
    <source>
        <dbReference type="PROSITE" id="PS50075"/>
    </source>
</evidence>
<dbReference type="FunFam" id="3.30.300.30:FF:000015">
    <property type="entry name" value="Nonribosomal peptide synthase SidD"/>
    <property type="match status" value="2"/>
</dbReference>